<dbReference type="InterPro" id="IPR016195">
    <property type="entry name" value="Pol/histidinol_Pase-like"/>
</dbReference>
<sequence>MKTNYHTHTTFCDGNDTPEAMLQAALQKGFDVFGFSGHSMYPFAAEWHIAPRNFDTYKEEIRRLKAAYGARIGVLYGFEADYLPPLSKPHRALYDALQPDFLIGSVHYITENPDAQPAACRWFTADGPVKEVADGIQDVFGGDGKKAVQTYFSLQRDMMRNGEFDIAGHIDVIRKRNGTLRFFDETEPWYKRELAATAEIAAKTGVIVEINTGGIARKAIDDCYPSAAFLAQLRRYDVPVTVCSDAHAARDVDCAFDLARRKALDAGYRETAYLLPAEGGVPRRCTAEL</sequence>
<gene>
    <name evidence="10" type="ordered locus">Trebr_2088</name>
</gene>
<evidence type="ECO:0000256" key="3">
    <source>
        <dbReference type="ARBA" id="ARBA00013085"/>
    </source>
</evidence>
<keyword evidence="5 8" id="KW-0378">Hydrolase</keyword>
<dbReference type="UniPathway" id="UPA00031">
    <property type="reaction ID" value="UER00013"/>
</dbReference>
<evidence type="ECO:0000256" key="7">
    <source>
        <dbReference type="ARBA" id="ARBA00049158"/>
    </source>
</evidence>
<dbReference type="NCBIfam" id="TIGR01856">
    <property type="entry name" value="hisJ_fam"/>
    <property type="match status" value="1"/>
</dbReference>
<dbReference type="Pfam" id="PF02811">
    <property type="entry name" value="PHP"/>
    <property type="match status" value="1"/>
</dbReference>
<evidence type="ECO:0000256" key="6">
    <source>
        <dbReference type="ARBA" id="ARBA00023102"/>
    </source>
</evidence>
<evidence type="ECO:0000256" key="2">
    <source>
        <dbReference type="ARBA" id="ARBA00009152"/>
    </source>
</evidence>
<dbReference type="GO" id="GO:0005737">
    <property type="term" value="C:cytoplasm"/>
    <property type="evidence" value="ECO:0007669"/>
    <property type="project" value="TreeGrafter"/>
</dbReference>
<evidence type="ECO:0000256" key="8">
    <source>
        <dbReference type="RuleBase" id="RU366003"/>
    </source>
</evidence>
<dbReference type="InterPro" id="IPR004013">
    <property type="entry name" value="PHP_dom"/>
</dbReference>
<dbReference type="CDD" id="cd12110">
    <property type="entry name" value="PHP_HisPPase_Hisj_like"/>
    <property type="match status" value="1"/>
</dbReference>
<dbReference type="eggNOG" id="COG1387">
    <property type="taxonomic scope" value="Bacteria"/>
</dbReference>
<keyword evidence="4 8" id="KW-0028">Amino-acid biosynthesis</keyword>
<dbReference type="GO" id="GO:0004401">
    <property type="term" value="F:histidinol-phosphatase activity"/>
    <property type="evidence" value="ECO:0007669"/>
    <property type="project" value="UniProtKB-UniRule"/>
</dbReference>
<comment type="catalytic activity">
    <reaction evidence="7 8">
        <text>L-histidinol phosphate + H2O = L-histidinol + phosphate</text>
        <dbReference type="Rhea" id="RHEA:14465"/>
        <dbReference type="ChEBI" id="CHEBI:15377"/>
        <dbReference type="ChEBI" id="CHEBI:43474"/>
        <dbReference type="ChEBI" id="CHEBI:57699"/>
        <dbReference type="ChEBI" id="CHEBI:57980"/>
        <dbReference type="EC" id="3.1.3.15"/>
    </reaction>
</comment>
<dbReference type="HOGENOM" id="CLU_054611_2_1_12"/>
<dbReference type="GO" id="GO:0000105">
    <property type="term" value="P:L-histidine biosynthetic process"/>
    <property type="evidence" value="ECO:0007669"/>
    <property type="project" value="UniProtKB-UniRule"/>
</dbReference>
<evidence type="ECO:0000256" key="4">
    <source>
        <dbReference type="ARBA" id="ARBA00022605"/>
    </source>
</evidence>
<dbReference type="Gene3D" id="3.20.20.140">
    <property type="entry name" value="Metal-dependent hydrolases"/>
    <property type="match status" value="1"/>
</dbReference>
<evidence type="ECO:0000256" key="5">
    <source>
        <dbReference type="ARBA" id="ARBA00022801"/>
    </source>
</evidence>
<accession>F4LK41</accession>
<dbReference type="PANTHER" id="PTHR21039:SF0">
    <property type="entry name" value="HISTIDINOL-PHOSPHATASE"/>
    <property type="match status" value="1"/>
</dbReference>
<dbReference type="RefSeq" id="WP_013759206.1">
    <property type="nucleotide sequence ID" value="NC_015500.1"/>
</dbReference>
<organism evidence="10 11">
    <name type="scientific">Treponema brennaborense (strain DSM 12168 / CIP 105900 / DD5/3)</name>
    <dbReference type="NCBI Taxonomy" id="906968"/>
    <lineage>
        <taxon>Bacteria</taxon>
        <taxon>Pseudomonadati</taxon>
        <taxon>Spirochaetota</taxon>
        <taxon>Spirochaetia</taxon>
        <taxon>Spirochaetales</taxon>
        <taxon>Treponemataceae</taxon>
        <taxon>Treponema</taxon>
    </lineage>
</organism>
<evidence type="ECO:0000256" key="1">
    <source>
        <dbReference type="ARBA" id="ARBA00004970"/>
    </source>
</evidence>
<keyword evidence="11" id="KW-1185">Reference proteome</keyword>
<dbReference type="Proteomes" id="UP000006546">
    <property type="component" value="Chromosome"/>
</dbReference>
<proteinExistence type="inferred from homology"/>
<dbReference type="EC" id="3.1.3.15" evidence="3 8"/>
<keyword evidence="6 8" id="KW-0368">Histidine biosynthesis</keyword>
<dbReference type="PANTHER" id="PTHR21039">
    <property type="entry name" value="HISTIDINOL PHOSPHATASE-RELATED"/>
    <property type="match status" value="1"/>
</dbReference>
<evidence type="ECO:0000259" key="9">
    <source>
        <dbReference type="Pfam" id="PF02811"/>
    </source>
</evidence>
<dbReference type="STRING" id="906968.Trebr_2088"/>
<name>F4LK41_TREBD</name>
<dbReference type="SUPFAM" id="SSF89550">
    <property type="entry name" value="PHP domain-like"/>
    <property type="match status" value="1"/>
</dbReference>
<comment type="pathway">
    <text evidence="1 8">Amino-acid biosynthesis; L-histidine biosynthesis; L-histidine from 5-phospho-alpha-D-ribose 1-diphosphate: step 8/9.</text>
</comment>
<evidence type="ECO:0000313" key="10">
    <source>
        <dbReference type="EMBL" id="AEE17503.1"/>
    </source>
</evidence>
<dbReference type="KEGG" id="tbe:Trebr_2088"/>
<comment type="similarity">
    <text evidence="2 8">Belongs to the PHP hydrolase family. HisK subfamily.</text>
</comment>
<dbReference type="InterPro" id="IPR010140">
    <property type="entry name" value="Histidinol_P_phosphatase_HisJ"/>
</dbReference>
<feature type="domain" description="PHP" evidence="9">
    <location>
        <begin position="5"/>
        <end position="212"/>
    </location>
</feature>
<evidence type="ECO:0000313" key="11">
    <source>
        <dbReference type="Proteomes" id="UP000006546"/>
    </source>
</evidence>
<protein>
    <recommendedName>
        <fullName evidence="3 8">Histidinol-phosphatase</fullName>
        <shortName evidence="8">HolPase</shortName>
        <ecNumber evidence="3 8">3.1.3.15</ecNumber>
    </recommendedName>
</protein>
<reference evidence="11" key="1">
    <citation type="submission" date="2011-04" db="EMBL/GenBank/DDBJ databases">
        <title>The complete genome of Treponema brennaborense DSM 12168.</title>
        <authorList>
            <person name="Lucas S."/>
            <person name="Han J."/>
            <person name="Lapidus A."/>
            <person name="Bruce D."/>
            <person name="Goodwin L."/>
            <person name="Pitluck S."/>
            <person name="Peters L."/>
            <person name="Kyrpides N."/>
            <person name="Mavromatis K."/>
            <person name="Ivanova N."/>
            <person name="Mikhailova N."/>
            <person name="Pagani I."/>
            <person name="Teshima H."/>
            <person name="Detter J.C."/>
            <person name="Tapia R."/>
            <person name="Han C."/>
            <person name="Land M."/>
            <person name="Hauser L."/>
            <person name="Markowitz V."/>
            <person name="Cheng J.-F."/>
            <person name="Hugenholtz P."/>
            <person name="Woyke T."/>
            <person name="Wu D."/>
            <person name="Gronow S."/>
            <person name="Wellnitz S."/>
            <person name="Brambilla E."/>
            <person name="Klenk H.-P."/>
            <person name="Eisen J.A."/>
        </authorList>
    </citation>
    <scope>NUCLEOTIDE SEQUENCE [LARGE SCALE GENOMIC DNA]</scope>
    <source>
        <strain evidence="11">DSM 12168 / CIP 105900 / DD5/3</strain>
    </source>
</reference>
<dbReference type="EMBL" id="CP002696">
    <property type="protein sequence ID" value="AEE17503.1"/>
    <property type="molecule type" value="Genomic_DNA"/>
</dbReference>
<dbReference type="AlphaFoldDB" id="F4LK41"/>